<protein>
    <recommendedName>
        <fullName evidence="2">Thymidylate kinase</fullName>
    </recommendedName>
</protein>
<evidence type="ECO:0000313" key="1">
    <source>
        <dbReference type="EMBL" id="VVV05167.1"/>
    </source>
</evidence>
<accession>A0A5Q4ZUH9</accession>
<gene>
    <name evidence="1" type="ORF">AW0309160_02601</name>
</gene>
<dbReference type="AlphaFoldDB" id="A0A5Q4ZUH9"/>
<reference evidence="1" key="1">
    <citation type="submission" date="2019-09" db="EMBL/GenBank/DDBJ databases">
        <authorList>
            <person name="Hjerde E."/>
        </authorList>
    </citation>
    <scope>NUCLEOTIDE SEQUENCE</scope>
    <source>
        <strain evidence="1">06/09/160</strain>
    </source>
</reference>
<evidence type="ECO:0008006" key="2">
    <source>
        <dbReference type="Google" id="ProtNLM"/>
    </source>
</evidence>
<organism evidence="1">
    <name type="scientific">Aliivibrio wodanis</name>
    <dbReference type="NCBI Taxonomy" id="80852"/>
    <lineage>
        <taxon>Bacteria</taxon>
        <taxon>Pseudomonadati</taxon>
        <taxon>Pseudomonadota</taxon>
        <taxon>Gammaproteobacteria</taxon>
        <taxon>Vibrionales</taxon>
        <taxon>Vibrionaceae</taxon>
        <taxon>Aliivibrio</taxon>
    </lineage>
</organism>
<dbReference type="EMBL" id="LR721750">
    <property type="protein sequence ID" value="VVV05167.1"/>
    <property type="molecule type" value="Genomic_DNA"/>
</dbReference>
<name>A0A5Q4ZUH9_9GAMM</name>
<proteinExistence type="predicted"/>
<sequence length="114" mass="13080">MQETESLFFYLKFAQLKFIDHSYIMDITMIFIFGKDAGMTTLSELKLMYQEDQLIEAVIEPTMAEGAWIVEFRHIRGGLVLLTDLKGGEMKYRDLESASKSALSVGFNQVRIND</sequence>